<proteinExistence type="predicted"/>
<evidence type="ECO:0000313" key="2">
    <source>
        <dbReference type="EMBL" id="CAH2300901.1"/>
    </source>
</evidence>
<keyword evidence="3" id="KW-1185">Reference proteome</keyword>
<feature type="compositionally biased region" description="Basic and acidic residues" evidence="1">
    <location>
        <begin position="17"/>
        <end position="30"/>
    </location>
</feature>
<evidence type="ECO:0000256" key="1">
    <source>
        <dbReference type="SAM" id="MobiDB-lite"/>
    </source>
</evidence>
<organism evidence="2 3">
    <name type="scientific">Pelobates cultripes</name>
    <name type="common">Western spadefoot toad</name>
    <dbReference type="NCBI Taxonomy" id="61616"/>
    <lineage>
        <taxon>Eukaryota</taxon>
        <taxon>Metazoa</taxon>
        <taxon>Chordata</taxon>
        <taxon>Craniata</taxon>
        <taxon>Vertebrata</taxon>
        <taxon>Euteleostomi</taxon>
        <taxon>Amphibia</taxon>
        <taxon>Batrachia</taxon>
        <taxon>Anura</taxon>
        <taxon>Pelobatoidea</taxon>
        <taxon>Pelobatidae</taxon>
        <taxon>Pelobates</taxon>
    </lineage>
</organism>
<dbReference type="Proteomes" id="UP001295444">
    <property type="component" value="Chromosome 06"/>
</dbReference>
<accession>A0AAD1SJB7</accession>
<evidence type="ECO:0000313" key="3">
    <source>
        <dbReference type="Proteomes" id="UP001295444"/>
    </source>
</evidence>
<feature type="non-terminal residue" evidence="2">
    <location>
        <position position="1"/>
    </location>
</feature>
<feature type="region of interest" description="Disordered" evidence="1">
    <location>
        <begin position="1"/>
        <end position="71"/>
    </location>
</feature>
<reference evidence="2" key="1">
    <citation type="submission" date="2022-03" db="EMBL/GenBank/DDBJ databases">
        <authorList>
            <person name="Alioto T."/>
            <person name="Alioto T."/>
            <person name="Gomez Garrido J."/>
        </authorList>
    </citation>
    <scope>NUCLEOTIDE SEQUENCE</scope>
</reference>
<name>A0AAD1SJB7_PELCU</name>
<dbReference type="EMBL" id="OW240917">
    <property type="protein sequence ID" value="CAH2300901.1"/>
    <property type="molecule type" value="Genomic_DNA"/>
</dbReference>
<gene>
    <name evidence="2" type="ORF">PECUL_23A038695</name>
</gene>
<sequence>AEIRRLGEEQPCTARLSTERESRNKEKDSETESPGQIPHPGVDSTPGPDGDVLSPACSKKNAQFDEIQMQR</sequence>
<dbReference type="AlphaFoldDB" id="A0AAD1SJB7"/>
<protein>
    <submittedName>
        <fullName evidence="2">Uncharacterized protein</fullName>
    </submittedName>
</protein>